<feature type="region of interest" description="Disordered" evidence="1">
    <location>
        <begin position="1"/>
        <end position="21"/>
    </location>
</feature>
<protein>
    <submittedName>
        <fullName evidence="2">Uncharacterized protein</fullName>
    </submittedName>
</protein>
<dbReference type="EMBL" id="SRLO01000340">
    <property type="protein sequence ID" value="TNN60108.1"/>
    <property type="molecule type" value="Genomic_DNA"/>
</dbReference>
<reference evidence="2 3" key="1">
    <citation type="submission" date="2019-03" db="EMBL/GenBank/DDBJ databases">
        <title>First draft genome of Liparis tanakae, snailfish: a comprehensive survey of snailfish specific genes.</title>
        <authorList>
            <person name="Kim W."/>
            <person name="Song I."/>
            <person name="Jeong J.-H."/>
            <person name="Kim D."/>
            <person name="Kim S."/>
            <person name="Ryu S."/>
            <person name="Song J.Y."/>
            <person name="Lee S.K."/>
        </authorList>
    </citation>
    <scope>NUCLEOTIDE SEQUENCE [LARGE SCALE GENOMIC DNA]</scope>
    <source>
        <tissue evidence="2">Muscle</tissue>
    </source>
</reference>
<keyword evidence="3" id="KW-1185">Reference proteome</keyword>
<accession>A0A4Z2H2L6</accession>
<organism evidence="2 3">
    <name type="scientific">Liparis tanakae</name>
    <name type="common">Tanaka's snailfish</name>
    <dbReference type="NCBI Taxonomy" id="230148"/>
    <lineage>
        <taxon>Eukaryota</taxon>
        <taxon>Metazoa</taxon>
        <taxon>Chordata</taxon>
        <taxon>Craniata</taxon>
        <taxon>Vertebrata</taxon>
        <taxon>Euteleostomi</taxon>
        <taxon>Actinopterygii</taxon>
        <taxon>Neopterygii</taxon>
        <taxon>Teleostei</taxon>
        <taxon>Neoteleostei</taxon>
        <taxon>Acanthomorphata</taxon>
        <taxon>Eupercaria</taxon>
        <taxon>Perciformes</taxon>
        <taxon>Cottioidei</taxon>
        <taxon>Cottales</taxon>
        <taxon>Liparidae</taxon>
        <taxon>Liparis</taxon>
    </lineage>
</organism>
<evidence type="ECO:0000313" key="3">
    <source>
        <dbReference type="Proteomes" id="UP000314294"/>
    </source>
</evidence>
<gene>
    <name evidence="2" type="ORF">EYF80_029660</name>
</gene>
<comment type="caution">
    <text evidence="2">The sequence shown here is derived from an EMBL/GenBank/DDBJ whole genome shotgun (WGS) entry which is preliminary data.</text>
</comment>
<proteinExistence type="predicted"/>
<sequence>MDPEARRARRGAAVRSLPAGSPLCEHPFQLQQFPAHGEEEAIGNRMSIPGRRGQRGLGERIVGYEGISVFLPGAEGREALCPT</sequence>
<dbReference type="AlphaFoldDB" id="A0A4Z2H2L6"/>
<evidence type="ECO:0000256" key="1">
    <source>
        <dbReference type="SAM" id="MobiDB-lite"/>
    </source>
</evidence>
<evidence type="ECO:0000313" key="2">
    <source>
        <dbReference type="EMBL" id="TNN60108.1"/>
    </source>
</evidence>
<dbReference type="Proteomes" id="UP000314294">
    <property type="component" value="Unassembled WGS sequence"/>
</dbReference>
<name>A0A4Z2H2L6_9TELE</name>